<sequence>MKVIIRLLLLLSLVVIIAGCTVNNSSDTILSVGKATNPHDAQFKNTNDSKKIKIINDVFKEKKWSANKEFDVREKIPDLILEISKSNEGFSALIVTVYFNENGADVINFKGEHTVLNKEEADRVKEAASI</sequence>
<comment type="caution">
    <text evidence="1">The sequence shown here is derived from an EMBL/GenBank/DDBJ whole genome shotgun (WGS) entry which is preliminary data.</text>
</comment>
<evidence type="ECO:0000313" key="2">
    <source>
        <dbReference type="Proteomes" id="UP000065797"/>
    </source>
</evidence>
<accession>A0A120EBK0</accession>
<evidence type="ECO:0000313" key="1">
    <source>
        <dbReference type="EMBL" id="KWU54508.1"/>
    </source>
</evidence>
<protein>
    <recommendedName>
        <fullName evidence="3">Lipoprotein</fullName>
    </recommendedName>
</protein>
<name>A0A120EBK0_BACMY</name>
<dbReference type="EMBL" id="LRPH01000099">
    <property type="protein sequence ID" value="KWU54508.1"/>
    <property type="molecule type" value="Genomic_DNA"/>
</dbReference>
<dbReference type="Proteomes" id="UP000065797">
    <property type="component" value="Unassembled WGS sequence"/>
</dbReference>
<evidence type="ECO:0008006" key="3">
    <source>
        <dbReference type="Google" id="ProtNLM"/>
    </source>
</evidence>
<dbReference type="RefSeq" id="WP_060751970.1">
    <property type="nucleotide sequence ID" value="NZ_LRPH01000099.1"/>
</dbReference>
<dbReference type="AlphaFoldDB" id="A0A120EBK0"/>
<organism evidence="1 2">
    <name type="scientific">Bacillus mycoides</name>
    <dbReference type="NCBI Taxonomy" id="1405"/>
    <lineage>
        <taxon>Bacteria</taxon>
        <taxon>Bacillati</taxon>
        <taxon>Bacillota</taxon>
        <taxon>Bacilli</taxon>
        <taxon>Bacillales</taxon>
        <taxon>Bacillaceae</taxon>
        <taxon>Bacillus</taxon>
        <taxon>Bacillus cereus group</taxon>
    </lineage>
</organism>
<gene>
    <name evidence="1" type="ORF">AWW70_03505</name>
</gene>
<dbReference type="PROSITE" id="PS51257">
    <property type="entry name" value="PROKAR_LIPOPROTEIN"/>
    <property type="match status" value="1"/>
</dbReference>
<proteinExistence type="predicted"/>
<reference evidence="1 2" key="1">
    <citation type="submission" date="2016-01" db="EMBL/GenBank/DDBJ databases">
        <authorList>
            <person name="McClelland M."/>
            <person name="Jain A."/>
            <person name="Saraogi P."/>
            <person name="Mendelson R."/>
            <person name="Westerman R."/>
            <person name="SanMiguel P."/>
            <person name="Csonka L."/>
        </authorList>
    </citation>
    <scope>NUCLEOTIDE SEQUENCE [LARGE SCALE GENOMIC DNA]</scope>
    <source>
        <strain evidence="1 2">PE8-15</strain>
    </source>
</reference>